<feature type="region of interest" description="Disordered" evidence="2">
    <location>
        <begin position="137"/>
        <end position="165"/>
    </location>
</feature>
<dbReference type="Pfam" id="PF04519">
    <property type="entry name" value="Bactofilin"/>
    <property type="match status" value="1"/>
</dbReference>
<name>A0ABN6UW72_9BACT</name>
<organism evidence="3 4">
    <name type="scientific">Geothrix oryzae</name>
    <dbReference type="NCBI Taxonomy" id="2927975"/>
    <lineage>
        <taxon>Bacteria</taxon>
        <taxon>Pseudomonadati</taxon>
        <taxon>Acidobacteriota</taxon>
        <taxon>Holophagae</taxon>
        <taxon>Holophagales</taxon>
        <taxon>Holophagaceae</taxon>
        <taxon>Geothrix</taxon>
    </lineage>
</organism>
<proteinExistence type="inferred from homology"/>
<sequence>MFSRRKNDATSRAASAPASTVLGAGSRWQGEIRTGTTSLRVEGEVEGTILSEGQVTIAAGGLVRGAIHARRLAVMGRAEGVVKVEECLEILGAGWVEGEVELGTLVVDEGGTLVGSCVRHTLPPVEKAPVPLVPRKEDRTVDRYGHPASGTHDFTPAGRGPDWKF</sequence>
<feature type="compositionally biased region" description="Low complexity" evidence="2">
    <location>
        <begin position="10"/>
        <end position="20"/>
    </location>
</feature>
<evidence type="ECO:0000313" key="4">
    <source>
        <dbReference type="Proteomes" id="UP001242010"/>
    </source>
</evidence>
<evidence type="ECO:0000313" key="3">
    <source>
        <dbReference type="EMBL" id="BDU68479.1"/>
    </source>
</evidence>
<reference evidence="4" key="1">
    <citation type="journal article" date="2023" name="Int. J. Syst. Evol. Microbiol.">
        <title>Mesoterricola silvestris gen. nov., sp. nov., Mesoterricola sediminis sp. nov., Geothrix oryzae sp. nov., Geothrix edaphica sp. nov., Geothrix rubra sp. nov., and Geothrix limicola sp. nov., six novel members of Acidobacteriota isolated from soils.</title>
        <authorList>
            <person name="Itoh H."/>
            <person name="Sugisawa Y."/>
            <person name="Mise K."/>
            <person name="Xu Z."/>
            <person name="Kuniyasu M."/>
            <person name="Ushijima N."/>
            <person name="Kawano K."/>
            <person name="Kobayashi E."/>
            <person name="Shiratori Y."/>
            <person name="Masuda Y."/>
            <person name="Senoo K."/>
        </authorList>
    </citation>
    <scope>NUCLEOTIDE SEQUENCE [LARGE SCALE GENOMIC DNA]</scope>
    <source>
        <strain evidence="4">Red222</strain>
    </source>
</reference>
<comment type="similarity">
    <text evidence="1">Belongs to the bactofilin family.</text>
</comment>
<dbReference type="PANTHER" id="PTHR35024">
    <property type="entry name" value="HYPOTHETICAL CYTOSOLIC PROTEIN"/>
    <property type="match status" value="1"/>
</dbReference>
<dbReference type="RefSeq" id="WP_286355116.1">
    <property type="nucleotide sequence ID" value="NZ_AP027079.1"/>
</dbReference>
<accession>A0ABN6UW72</accession>
<keyword evidence="4" id="KW-1185">Reference proteome</keyword>
<evidence type="ECO:0000256" key="2">
    <source>
        <dbReference type="SAM" id="MobiDB-lite"/>
    </source>
</evidence>
<evidence type="ECO:0000256" key="1">
    <source>
        <dbReference type="ARBA" id="ARBA00044755"/>
    </source>
</evidence>
<protein>
    <recommendedName>
        <fullName evidence="5">Polymer-forming cytoskeletal protein</fullName>
    </recommendedName>
</protein>
<evidence type="ECO:0008006" key="5">
    <source>
        <dbReference type="Google" id="ProtNLM"/>
    </source>
</evidence>
<dbReference type="InterPro" id="IPR007607">
    <property type="entry name" value="BacA/B"/>
</dbReference>
<feature type="region of interest" description="Disordered" evidence="2">
    <location>
        <begin position="1"/>
        <end position="20"/>
    </location>
</feature>
<dbReference type="PANTHER" id="PTHR35024:SF4">
    <property type="entry name" value="POLYMER-FORMING CYTOSKELETAL PROTEIN"/>
    <property type="match status" value="1"/>
</dbReference>
<gene>
    <name evidence="3" type="ORF">GETHOR_05800</name>
</gene>
<dbReference type="Proteomes" id="UP001242010">
    <property type="component" value="Chromosome"/>
</dbReference>
<dbReference type="EMBL" id="AP027079">
    <property type="protein sequence ID" value="BDU68479.1"/>
    <property type="molecule type" value="Genomic_DNA"/>
</dbReference>